<organism evidence="1">
    <name type="scientific">uncultured Caudovirales phage</name>
    <dbReference type="NCBI Taxonomy" id="2100421"/>
    <lineage>
        <taxon>Viruses</taxon>
        <taxon>Duplodnaviria</taxon>
        <taxon>Heunggongvirae</taxon>
        <taxon>Uroviricota</taxon>
        <taxon>Caudoviricetes</taxon>
        <taxon>Peduoviridae</taxon>
        <taxon>Maltschvirus</taxon>
        <taxon>Maltschvirus maltsch</taxon>
    </lineage>
</organism>
<gene>
    <name evidence="1" type="ORF">UFOVP116_296</name>
</gene>
<protein>
    <submittedName>
        <fullName evidence="1">Uncharacterized protein</fullName>
    </submittedName>
</protein>
<proteinExistence type="predicted"/>
<sequence>MKEIIEQLNQQYCEPQKEKTPWACVVELAALIPEADLARLFREHQTSGWPMPIVRSMARLYSHK</sequence>
<reference evidence="1" key="1">
    <citation type="submission" date="2020-04" db="EMBL/GenBank/DDBJ databases">
        <authorList>
            <person name="Chiriac C."/>
            <person name="Salcher M."/>
            <person name="Ghai R."/>
            <person name="Kavagutti S V."/>
        </authorList>
    </citation>
    <scope>NUCLEOTIDE SEQUENCE</scope>
</reference>
<accession>A0A6J5LA35</accession>
<name>A0A6J5LA35_9CAUD</name>
<evidence type="ECO:0000313" key="1">
    <source>
        <dbReference type="EMBL" id="CAB4130153.1"/>
    </source>
</evidence>
<dbReference type="EMBL" id="LR796237">
    <property type="protein sequence ID" value="CAB4130153.1"/>
    <property type="molecule type" value="Genomic_DNA"/>
</dbReference>